<accession>A0ABW9YZA1</accession>
<reference evidence="1 2" key="1">
    <citation type="submission" date="2020-01" db="EMBL/GenBank/DDBJ databases">
        <title>Microvirga sp. nov., an arsenate reduction bacterium isolated from Tibet hotspring sediments.</title>
        <authorList>
            <person name="Yuan C.-G."/>
        </authorList>
    </citation>
    <scope>NUCLEOTIDE SEQUENCE [LARGE SCALE GENOMIC DNA]</scope>
    <source>
        <strain evidence="1 2">SYSU G3D203</strain>
    </source>
</reference>
<comment type="caution">
    <text evidence="1">The sequence shown here is derived from an EMBL/GenBank/DDBJ whole genome shotgun (WGS) entry which is preliminary data.</text>
</comment>
<evidence type="ECO:0000313" key="1">
    <source>
        <dbReference type="EMBL" id="NBJ25157.1"/>
    </source>
</evidence>
<dbReference type="EMBL" id="JAAAXJ010000005">
    <property type="protein sequence ID" value="NBJ25157.1"/>
    <property type="molecule type" value="Genomic_DNA"/>
</dbReference>
<dbReference type="RefSeq" id="WP_161725829.1">
    <property type="nucleotide sequence ID" value="NZ_JAAAXI010000025.1"/>
</dbReference>
<sequence length="67" mass="7283">MSDRIYVKPAVAGAQIFDPLRGHYVPQDGAFVPRDPYWSGLLVRADLVEAKPPKEPAPEPAPATPES</sequence>
<proteinExistence type="predicted"/>
<name>A0ABW9YZA1_9HYPH</name>
<keyword evidence="2" id="KW-1185">Reference proteome</keyword>
<dbReference type="InterPro" id="IPR024400">
    <property type="entry name" value="DUF2635"/>
</dbReference>
<dbReference type="Proteomes" id="UP000818323">
    <property type="component" value="Unassembled WGS sequence"/>
</dbReference>
<evidence type="ECO:0000313" key="2">
    <source>
        <dbReference type="Proteomes" id="UP000818323"/>
    </source>
</evidence>
<gene>
    <name evidence="1" type="ORF">GR303_12435</name>
</gene>
<organism evidence="1 2">
    <name type="scientific">Microvirga arsenatis</name>
    <dbReference type="NCBI Taxonomy" id="2692265"/>
    <lineage>
        <taxon>Bacteria</taxon>
        <taxon>Pseudomonadati</taxon>
        <taxon>Pseudomonadota</taxon>
        <taxon>Alphaproteobacteria</taxon>
        <taxon>Hyphomicrobiales</taxon>
        <taxon>Methylobacteriaceae</taxon>
        <taxon>Microvirga</taxon>
    </lineage>
</organism>
<dbReference type="Pfam" id="PF10948">
    <property type="entry name" value="DUF2635"/>
    <property type="match status" value="1"/>
</dbReference>
<protein>
    <submittedName>
        <fullName evidence="1">DUF2635 domain-containing protein</fullName>
    </submittedName>
</protein>